<dbReference type="Proteomes" id="UP001200110">
    <property type="component" value="Unassembled WGS sequence"/>
</dbReference>
<dbReference type="InterPro" id="IPR003615">
    <property type="entry name" value="HNH_nuc"/>
</dbReference>
<keyword evidence="4" id="KW-1185">Reference proteome</keyword>
<dbReference type="SMART" id="SM00507">
    <property type="entry name" value="HNHc"/>
    <property type="match status" value="1"/>
</dbReference>
<dbReference type="CDD" id="cd00085">
    <property type="entry name" value="HNHc"/>
    <property type="match status" value="1"/>
</dbReference>
<reference evidence="3 4" key="1">
    <citation type="submission" date="2022-01" db="EMBL/GenBank/DDBJ databases">
        <authorList>
            <person name="Huang Y."/>
        </authorList>
    </citation>
    <scope>NUCLEOTIDE SEQUENCE [LARGE SCALE GENOMIC DNA]</scope>
    <source>
        <strain evidence="3 4">HY366</strain>
    </source>
</reference>
<comment type="caution">
    <text evidence="3">The sequence shown here is derived from an EMBL/GenBank/DDBJ whole genome shotgun (WGS) entry which is preliminary data.</text>
</comment>
<evidence type="ECO:0000256" key="1">
    <source>
        <dbReference type="ARBA" id="ARBA00023450"/>
    </source>
</evidence>
<dbReference type="Pfam" id="PF02720">
    <property type="entry name" value="DUF222"/>
    <property type="match status" value="1"/>
</dbReference>
<dbReference type="Gene3D" id="1.10.30.50">
    <property type="match status" value="1"/>
</dbReference>
<dbReference type="InterPro" id="IPR003870">
    <property type="entry name" value="DUF222"/>
</dbReference>
<gene>
    <name evidence="3" type="ORF">L5G33_08155</name>
</gene>
<keyword evidence="3" id="KW-0540">Nuclease</keyword>
<evidence type="ECO:0000313" key="3">
    <source>
        <dbReference type="EMBL" id="MCF8588433.1"/>
    </source>
</evidence>
<name>A0ABS9ISA2_9ACTN</name>
<proteinExistence type="inferred from homology"/>
<sequence length="494" mass="52644">MTEPTYSGRALPDSPAELVKHIDAAVAKLVGTSFASLSGEDLLAVADVNEQTRARTEAATTSLMIEINNQFAFHAAGFQTVQKYMTTGLRLGTPEASTRMKLMYATGEFIGIGGDPLPPQHPATAQALRDGAINRAHVRDIADVVDRVPAAIDAETVASAEQQLADAARTLTPESVRKVGVRLLGHLDPDGELTDDLDRKRTRGFTLAPQDARLMSKLKGSLTPAVRAKLDVLLTAWAAPGMNNPADDQSPSGAVDQAELDEGALAAAAERDTRTTAQRNHDALAAMLDFVLGHNALGRPERIPAELVITITDAELAAQSGVALTATGARIPVKDLVEIAAHATPHLAIFKGHTSEVLHLGRGKRFASKAQRLAMFARDRGCTAPECDVPFARTEAHHVIRWEDGGQTDIVNLAGACGKHNRSEGKGPGKWETRIVPNGPNKGRVGWRPHGSARRLQVNRIHHVGQEPEYLPHSPPSGSGSALEAWLAAHLEAA</sequence>
<feature type="domain" description="HNH nuclease" evidence="2">
    <location>
        <begin position="370"/>
        <end position="422"/>
    </location>
</feature>
<evidence type="ECO:0000313" key="4">
    <source>
        <dbReference type="Proteomes" id="UP001200110"/>
    </source>
</evidence>
<comment type="similarity">
    <text evidence="1">Belongs to the Rv1128c/1148c/1588c/1702c/1945/3466 family.</text>
</comment>
<keyword evidence="3" id="KW-0378">Hydrolase</keyword>
<protein>
    <submittedName>
        <fullName evidence="3">HNH endonuclease</fullName>
    </submittedName>
</protein>
<dbReference type="RefSeq" id="WP_236997676.1">
    <property type="nucleotide sequence ID" value="NZ_JAKKOR010000006.1"/>
</dbReference>
<keyword evidence="3" id="KW-0255">Endonuclease</keyword>
<dbReference type="GO" id="GO:0004519">
    <property type="term" value="F:endonuclease activity"/>
    <property type="evidence" value="ECO:0007669"/>
    <property type="project" value="UniProtKB-KW"/>
</dbReference>
<evidence type="ECO:0000259" key="2">
    <source>
        <dbReference type="SMART" id="SM00507"/>
    </source>
</evidence>
<dbReference type="InterPro" id="IPR002711">
    <property type="entry name" value="HNH"/>
</dbReference>
<dbReference type="Pfam" id="PF01844">
    <property type="entry name" value="HNH"/>
    <property type="match status" value="1"/>
</dbReference>
<organism evidence="3 4">
    <name type="scientific">Gordonia liuliyuniae</name>
    <dbReference type="NCBI Taxonomy" id="2911517"/>
    <lineage>
        <taxon>Bacteria</taxon>
        <taxon>Bacillati</taxon>
        <taxon>Actinomycetota</taxon>
        <taxon>Actinomycetes</taxon>
        <taxon>Mycobacteriales</taxon>
        <taxon>Gordoniaceae</taxon>
        <taxon>Gordonia</taxon>
    </lineage>
</organism>
<accession>A0ABS9ISA2</accession>
<dbReference type="EMBL" id="JAKKOR010000006">
    <property type="protein sequence ID" value="MCF8588433.1"/>
    <property type="molecule type" value="Genomic_DNA"/>
</dbReference>